<keyword evidence="1" id="KW-0812">Transmembrane</keyword>
<feature type="transmembrane region" description="Helical" evidence="1">
    <location>
        <begin position="263"/>
        <end position="286"/>
    </location>
</feature>
<accession>A0A922IEC8</accession>
<gene>
    <name evidence="3" type="ORF">DERF_001132</name>
    <name evidence="2" type="ORF">HUG17_4364</name>
</gene>
<dbReference type="Proteomes" id="UP000790347">
    <property type="component" value="Unassembled WGS sequence"/>
</dbReference>
<feature type="transmembrane region" description="Helical" evidence="1">
    <location>
        <begin position="156"/>
        <end position="175"/>
    </location>
</feature>
<dbReference type="OrthoDB" id="6521000at2759"/>
<name>A0A922IEC8_DERFA</name>
<protein>
    <submittedName>
        <fullName evidence="3">Uncharacterized protein</fullName>
    </submittedName>
</protein>
<reference evidence="3" key="1">
    <citation type="submission" date="2013-05" db="EMBL/GenBank/DDBJ databases">
        <authorList>
            <person name="Yim A.K.Y."/>
            <person name="Chan T.F."/>
            <person name="Ji K.M."/>
            <person name="Liu X.Y."/>
            <person name="Zhou J.W."/>
            <person name="Li R.Q."/>
            <person name="Yang K.Y."/>
            <person name="Li J."/>
            <person name="Li M."/>
            <person name="Law P.T.W."/>
            <person name="Wu Y.L."/>
            <person name="Cai Z.L."/>
            <person name="Qin H."/>
            <person name="Bao Y."/>
            <person name="Leung R.K.K."/>
            <person name="Ng P.K.S."/>
            <person name="Zou J."/>
            <person name="Zhong X.J."/>
            <person name="Ran P.X."/>
            <person name="Zhong N.S."/>
            <person name="Liu Z.G."/>
            <person name="Tsui S.K.W."/>
        </authorList>
    </citation>
    <scope>NUCLEOTIDE SEQUENCE</scope>
    <source>
        <strain evidence="3">Derf</strain>
        <tissue evidence="3">Whole organism</tissue>
    </source>
</reference>
<reference evidence="2" key="2">
    <citation type="submission" date="2020-06" db="EMBL/GenBank/DDBJ databases">
        <authorList>
            <person name="Ji K."/>
            <person name="Li J."/>
        </authorList>
    </citation>
    <scope>NUCLEOTIDE SEQUENCE</scope>
    <source>
        <strain evidence="2">JKM2019</strain>
        <tissue evidence="2">Whole body</tissue>
    </source>
</reference>
<comment type="caution">
    <text evidence="3">The sequence shown here is derived from an EMBL/GenBank/DDBJ whole genome shotgun (WGS) entry which is preliminary data.</text>
</comment>
<dbReference type="EMBL" id="SDOV01000004">
    <property type="protein sequence ID" value="KAH7641320.1"/>
    <property type="molecule type" value="Genomic_DNA"/>
</dbReference>
<reference evidence="3" key="4">
    <citation type="journal article" date="2022" name="Res Sq">
        <title>Comparative Genomics Reveals Insights into the Divergent Evolution of Astigmatic Mites and Household Pest Adaptations.</title>
        <authorList>
            <person name="Xiong Q."/>
            <person name="Wan A.T.-Y."/>
            <person name="Liu X.-Y."/>
            <person name="Fung C.S.-H."/>
            <person name="Xiao X."/>
            <person name="Malainual N."/>
            <person name="Hou J."/>
            <person name="Wang L."/>
            <person name="Wang M."/>
            <person name="Yang K."/>
            <person name="Cui Y."/>
            <person name="Leung E."/>
            <person name="Nong W."/>
            <person name="Shin S.-K."/>
            <person name="Au S."/>
            <person name="Jeong K.Y."/>
            <person name="Chew F.T."/>
            <person name="Hui J."/>
            <person name="Leung T.F."/>
            <person name="Tungtrongchitr A."/>
            <person name="Zhong N."/>
            <person name="Liu Z."/>
            <person name="Tsui S."/>
        </authorList>
    </citation>
    <scope>NUCLEOTIDE SEQUENCE</scope>
    <source>
        <strain evidence="3">Derf</strain>
        <tissue evidence="3">Whole organism</tissue>
    </source>
</reference>
<proteinExistence type="predicted"/>
<dbReference type="AlphaFoldDB" id="A0A922IEC8"/>
<evidence type="ECO:0000313" key="4">
    <source>
        <dbReference type="Proteomes" id="UP000790347"/>
    </source>
</evidence>
<organism evidence="3 4">
    <name type="scientific">Dermatophagoides farinae</name>
    <name type="common">American house dust mite</name>
    <dbReference type="NCBI Taxonomy" id="6954"/>
    <lineage>
        <taxon>Eukaryota</taxon>
        <taxon>Metazoa</taxon>
        <taxon>Ecdysozoa</taxon>
        <taxon>Arthropoda</taxon>
        <taxon>Chelicerata</taxon>
        <taxon>Arachnida</taxon>
        <taxon>Acari</taxon>
        <taxon>Acariformes</taxon>
        <taxon>Sarcoptiformes</taxon>
        <taxon>Astigmata</taxon>
        <taxon>Psoroptidia</taxon>
        <taxon>Analgoidea</taxon>
        <taxon>Pyroglyphidae</taxon>
        <taxon>Dermatophagoidinae</taxon>
        <taxon>Dermatophagoides</taxon>
    </lineage>
</organism>
<keyword evidence="1" id="KW-1133">Transmembrane helix</keyword>
<feature type="transmembrane region" description="Helical" evidence="1">
    <location>
        <begin position="69"/>
        <end position="96"/>
    </location>
</feature>
<reference evidence="2" key="3">
    <citation type="journal article" date="2021" name="World Allergy Organ. J.">
        <title>Chromosome-level assembly of Dermatophagoides farinae genome and transcriptome reveals two novel allergens Der f 37 and Der f 39.</title>
        <authorList>
            <person name="Chen J."/>
            <person name="Cai Z."/>
            <person name="Fan D."/>
            <person name="Hu J."/>
            <person name="Hou Y."/>
            <person name="He Y."/>
            <person name="Zhang Z."/>
            <person name="Zhao Z."/>
            <person name="Gao P."/>
            <person name="Hu W."/>
            <person name="Sun J."/>
            <person name="Li J."/>
            <person name="Ji K."/>
        </authorList>
    </citation>
    <scope>NUCLEOTIDE SEQUENCE</scope>
    <source>
        <strain evidence="2">JKM2019</strain>
    </source>
</reference>
<keyword evidence="1" id="KW-0472">Membrane</keyword>
<dbReference type="Proteomes" id="UP000828236">
    <property type="component" value="Unassembled WGS sequence"/>
</dbReference>
<feature type="transmembrane region" description="Helical" evidence="1">
    <location>
        <begin position="116"/>
        <end position="136"/>
    </location>
</feature>
<evidence type="ECO:0000313" key="2">
    <source>
        <dbReference type="EMBL" id="KAH7641320.1"/>
    </source>
</evidence>
<sequence length="418" mass="49412">MEHHRLLELLLNTFGIIGIQLRPLKLNNSINILNWSINLVINLATLYVLNDQKPFNGRLTRLKSSDQYLMYYFIKSCGLFIFPGICLYYVITYLIYGHRLFRHLQSSTFASIQISLQDMILIFMAPFMIPTVFIWLRSFLLFDSYNLPTFFAIQMIVLYRSITWILLYFIQLANFRVLEQIRQRYLDDDIEKQAIELSNKRKCQSLCVRQTSRCKISASFEKFGKINEQQPRTRHTLKNQSSIIKCRDLFEEMKNLAELNNRLQPICSILLTIHMVYTSTVVTITLNDVAMADFPLNLYYFSDIIQQMIFWFGLSTMNRKVLQNFNRIEGFMLRKLRKVRPNQTLPSTTMTTSTNSSPLKCSKVLKFKEMNIYQQSFHLLLFDVLHIDLKFILDWICFIASYATLIHQTRGMKIQMEN</sequence>
<feature type="transmembrane region" description="Helical" evidence="1">
    <location>
        <begin position="32"/>
        <end position="49"/>
    </location>
</feature>
<keyword evidence="4" id="KW-1185">Reference proteome</keyword>
<dbReference type="EMBL" id="ASGP02000001">
    <property type="protein sequence ID" value="KAH9527088.1"/>
    <property type="molecule type" value="Genomic_DNA"/>
</dbReference>
<evidence type="ECO:0000313" key="3">
    <source>
        <dbReference type="EMBL" id="KAH9527088.1"/>
    </source>
</evidence>
<evidence type="ECO:0000256" key="1">
    <source>
        <dbReference type="SAM" id="Phobius"/>
    </source>
</evidence>